<keyword evidence="1 4" id="KW-0328">Glycosyltransferase</keyword>
<evidence type="ECO:0000256" key="1">
    <source>
        <dbReference type="ARBA" id="ARBA00022676"/>
    </source>
</evidence>
<dbReference type="Pfam" id="PF00534">
    <property type="entry name" value="Glycos_transf_1"/>
    <property type="match status" value="1"/>
</dbReference>
<keyword evidence="2 4" id="KW-0808">Transferase</keyword>
<accession>A0A2C9DA23</accession>
<dbReference type="GO" id="GO:0043750">
    <property type="term" value="F:phosphatidylinositol alpha-mannosyltransferase activity"/>
    <property type="evidence" value="ECO:0007669"/>
    <property type="project" value="UniProtKB-EC"/>
</dbReference>
<dbReference type="SUPFAM" id="SSF53756">
    <property type="entry name" value="UDP-Glycosyltransferase/glycogen phosphorylase"/>
    <property type="match status" value="1"/>
</dbReference>
<dbReference type="Gene3D" id="3.40.50.2000">
    <property type="entry name" value="Glycogen Phosphorylase B"/>
    <property type="match status" value="2"/>
</dbReference>
<dbReference type="Proteomes" id="UP000223606">
    <property type="component" value="Chromosome 1"/>
</dbReference>
<proteinExistence type="predicted"/>
<reference evidence="5" key="1">
    <citation type="submission" date="2017-09" db="EMBL/GenBank/DDBJ databases">
        <title>Genome sequence of Nannocystis excedens DSM 71.</title>
        <authorList>
            <person name="Blom J."/>
        </authorList>
    </citation>
    <scope>NUCLEOTIDE SEQUENCE [LARGE SCALE GENOMIC DNA]</scope>
    <source>
        <strain evidence="5">type strain: E19</strain>
    </source>
</reference>
<dbReference type="PANTHER" id="PTHR12526">
    <property type="entry name" value="GLYCOSYLTRANSFERASE"/>
    <property type="match status" value="1"/>
</dbReference>
<dbReference type="KEGG" id="hdi:HDIA_3447"/>
<protein>
    <submittedName>
        <fullName evidence="4">GDP-mannose-dependent alpha-(1-6)-phosphatidylinositol monomannoside mannosyltransferase</fullName>
        <ecNumber evidence="4">2.4.1.345</ecNumber>
    </submittedName>
</protein>
<evidence type="ECO:0000313" key="5">
    <source>
        <dbReference type="Proteomes" id="UP000223606"/>
    </source>
</evidence>
<dbReference type="RefSeq" id="WP_099557308.1">
    <property type="nucleotide sequence ID" value="NZ_LT960614.1"/>
</dbReference>
<evidence type="ECO:0000259" key="3">
    <source>
        <dbReference type="Pfam" id="PF00534"/>
    </source>
</evidence>
<gene>
    <name evidence="4" type="primary">pimB_1</name>
    <name evidence="4" type="ORF">HDIA_3447</name>
</gene>
<organism evidence="4 5">
    <name type="scientific">Hartmannibacter diazotrophicus</name>
    <dbReference type="NCBI Taxonomy" id="1482074"/>
    <lineage>
        <taxon>Bacteria</taxon>
        <taxon>Pseudomonadati</taxon>
        <taxon>Pseudomonadota</taxon>
        <taxon>Alphaproteobacteria</taxon>
        <taxon>Hyphomicrobiales</taxon>
        <taxon>Pleomorphomonadaceae</taxon>
        <taxon>Hartmannibacter</taxon>
    </lineage>
</organism>
<sequence>MTERTGSLLHVMLGKGLGGLEQVFLDYQPILDDFAQGRGGRCHAVVRKGSKADVEADKLWPSHLAIPAYSGWDPLTLGAAKAIVRKHAPAMVICHGNRAYRIFRKVTAKTMTLVAYLHKPSFDVELTRTHYICVADHLGQLALERGIPASRVHVVPNAVPAPTLSAKPFSRSGEPLRLVAAGRLHPKKGFDTLLRALAIVRQQAGSGALVCEIAGEGDERARLEVLIADLKLQDMARLVGWKSDLAPFFAGADLFAFPSLQEGFPLVLLEALGAGLPVVASAIAGTDEIIRDGETGRLVPPSDPQALAGAILELIGDPERAKAMGAAGRQSALDEFGVERHRVRLLNALAAAMDERRDG</sequence>
<dbReference type="OrthoDB" id="9781738at2"/>
<evidence type="ECO:0000313" key="4">
    <source>
        <dbReference type="EMBL" id="SON56988.1"/>
    </source>
</evidence>
<dbReference type="AlphaFoldDB" id="A0A2C9DA23"/>
<dbReference type="InterPro" id="IPR001296">
    <property type="entry name" value="Glyco_trans_1"/>
</dbReference>
<dbReference type="EMBL" id="LT960614">
    <property type="protein sequence ID" value="SON56988.1"/>
    <property type="molecule type" value="Genomic_DNA"/>
</dbReference>
<dbReference type="EC" id="2.4.1.345" evidence="4"/>
<name>A0A2C9DA23_9HYPH</name>
<dbReference type="CDD" id="cd03811">
    <property type="entry name" value="GT4_GT28_WabH-like"/>
    <property type="match status" value="1"/>
</dbReference>
<keyword evidence="5" id="KW-1185">Reference proteome</keyword>
<feature type="domain" description="Glycosyl transferase family 1" evidence="3">
    <location>
        <begin position="173"/>
        <end position="330"/>
    </location>
</feature>
<evidence type="ECO:0000256" key="2">
    <source>
        <dbReference type="ARBA" id="ARBA00022679"/>
    </source>
</evidence>
<dbReference type="PANTHER" id="PTHR12526:SF510">
    <property type="entry name" value="D-INOSITOL 3-PHOSPHATE GLYCOSYLTRANSFERASE"/>
    <property type="match status" value="1"/>
</dbReference>